<evidence type="ECO:0000256" key="5">
    <source>
        <dbReference type="SAM" id="SignalP"/>
    </source>
</evidence>
<dbReference type="Gene3D" id="2.60.40.1120">
    <property type="entry name" value="Carboxypeptidase-like, regulatory domain"/>
    <property type="match status" value="2"/>
</dbReference>
<name>A0A3E0VHX0_9MICO</name>
<dbReference type="GO" id="GO:0004556">
    <property type="term" value="F:alpha-amylase activity"/>
    <property type="evidence" value="ECO:0007669"/>
    <property type="project" value="UniProtKB-EC"/>
</dbReference>
<proteinExistence type="predicted"/>
<evidence type="ECO:0000313" key="6">
    <source>
        <dbReference type="EMBL" id="RFA09259.1"/>
    </source>
</evidence>
<protein>
    <recommendedName>
        <fullName evidence="2">alpha-amylase</fullName>
        <ecNumber evidence="2">3.2.1.1</ecNumber>
    </recommendedName>
    <alternativeName>
        <fullName evidence="4">1,4-alpha-D-glucan glucanohydrolase</fullName>
    </alternativeName>
</protein>
<dbReference type="Pfam" id="PF13620">
    <property type="entry name" value="CarboxypepD_reg"/>
    <property type="match status" value="1"/>
</dbReference>
<evidence type="ECO:0000256" key="3">
    <source>
        <dbReference type="ARBA" id="ARBA00022729"/>
    </source>
</evidence>
<dbReference type="Gene3D" id="2.60.40.2700">
    <property type="match status" value="1"/>
</dbReference>
<dbReference type="InterPro" id="IPR051417">
    <property type="entry name" value="SDr/BOS_complex"/>
</dbReference>
<dbReference type="PANTHER" id="PTHR23303">
    <property type="entry name" value="CARBOXYPEPTIDASE REGULATORY REGION-CONTAINING"/>
    <property type="match status" value="1"/>
</dbReference>
<dbReference type="AlphaFoldDB" id="A0A3E0VHX0"/>
<evidence type="ECO:0000256" key="2">
    <source>
        <dbReference type="ARBA" id="ARBA00012595"/>
    </source>
</evidence>
<dbReference type="EMBL" id="NBWZ01000001">
    <property type="protein sequence ID" value="RFA09259.1"/>
    <property type="molecule type" value="Genomic_DNA"/>
</dbReference>
<dbReference type="InterPro" id="IPR013783">
    <property type="entry name" value="Ig-like_fold"/>
</dbReference>
<sequence length="848" mass="86746">MTAIVLRGAPKRFTVATFITILALLALVFVAPQAAQAATGIGGVQVLDAASKPVVGARVSLTSTTQSYTFDFATDSAGVATFTKNPVFSSMLFTVYVAPKAGSGLLPGYWDGKPSGQTAPQTITPGGAKLKYVAKAGTAASIAGTVTGSGTPAVALAGVKVTALTATGLEAGSATTSSTGGYKVSGLSVDSYTLRFDNTNAAYASTTWWKNKPAQQSADVFPVAAGQSLTGQNIVLDKVTTISGTVKGSAATPVALANVYVTAYADTGFTAGSTSTSATGKYVLVLPAGGTYKLLFNNYQNDDFLSSTWWRNKQTQETADTITVASGKQSTGNNIVLDKVASISGTVTGAGTPAVPLMTSVTAYTTAGSYAGYGYADSTGAYTVSGLPAGSYKLFFNNSSNSTFVSSAWWKNKPTMALADVITVTSGQVVTGKNLTLPKGTSISGSVKGSGSPTTPLAGINVVAYPGDDNTYAASAYTDSAGNYTLPGLLAGSYKLKFYNNASTSFVSSGWYNNQPTREKATVVTLTAGTPVTGRSFVLAKSASISGTVTGAGTPATPLPNVNVTAYTRAGDYVGSGFTDASGQYVISGLAADTYRLQFRNNYSNQAFESQTWWKNKPTADLADPITLAAGATRAGTDITLAKAVVISGTVTDASGSGVSGVTVPVWRLVNGSYLRLTDFYNPGTDSSGRYTLPGLSPGSYKVGFTDYSTGNSLDGTGGVKYQDEFWNDKATLTAATPIPLTAGQTATSNASLSNKLLTFTKTAVPTVTGTTQVGKRLTATPGTWTPAPETFTYQWKSGGVAISGARSSSYVATSADVGKTLTVSVTGSKTGYKPVTTTSLATGKIVP</sequence>
<evidence type="ECO:0000256" key="1">
    <source>
        <dbReference type="ARBA" id="ARBA00000548"/>
    </source>
</evidence>
<evidence type="ECO:0000313" key="7">
    <source>
        <dbReference type="Proteomes" id="UP000256486"/>
    </source>
</evidence>
<dbReference type="InterPro" id="IPR013784">
    <property type="entry name" value="Carb-bd-like_fold"/>
</dbReference>
<keyword evidence="3 5" id="KW-0732">Signal</keyword>
<dbReference type="OrthoDB" id="3771655at2"/>
<accession>A0A3E0VHX0</accession>
<dbReference type="GO" id="GO:0005975">
    <property type="term" value="P:carbohydrate metabolic process"/>
    <property type="evidence" value="ECO:0007669"/>
    <property type="project" value="UniProtKB-ARBA"/>
</dbReference>
<dbReference type="SUPFAM" id="SSF117074">
    <property type="entry name" value="Hypothetical protein PA1324"/>
    <property type="match status" value="1"/>
</dbReference>
<organism evidence="6 7">
    <name type="scientific">Subtercola boreus</name>
    <dbReference type="NCBI Taxonomy" id="120213"/>
    <lineage>
        <taxon>Bacteria</taxon>
        <taxon>Bacillati</taxon>
        <taxon>Actinomycetota</taxon>
        <taxon>Actinomycetes</taxon>
        <taxon>Micrococcales</taxon>
        <taxon>Microbacteriaceae</taxon>
        <taxon>Subtercola</taxon>
    </lineage>
</organism>
<dbReference type="SUPFAM" id="SSF49464">
    <property type="entry name" value="Carboxypeptidase regulatory domain-like"/>
    <property type="match status" value="1"/>
</dbReference>
<comment type="caution">
    <text evidence="6">The sequence shown here is derived from an EMBL/GenBank/DDBJ whole genome shotgun (WGS) entry which is preliminary data.</text>
</comment>
<dbReference type="SUPFAM" id="SSF49452">
    <property type="entry name" value="Starch-binding domain-like"/>
    <property type="match status" value="3"/>
</dbReference>
<dbReference type="Proteomes" id="UP000256486">
    <property type="component" value="Unassembled WGS sequence"/>
</dbReference>
<feature type="chain" id="PRO_5017634888" description="alpha-amylase" evidence="5">
    <location>
        <begin position="38"/>
        <end position="848"/>
    </location>
</feature>
<feature type="signal peptide" evidence="5">
    <location>
        <begin position="1"/>
        <end position="37"/>
    </location>
</feature>
<dbReference type="InterPro" id="IPR008969">
    <property type="entry name" value="CarboxyPept-like_regulatory"/>
</dbReference>
<dbReference type="SUPFAM" id="SSF49478">
    <property type="entry name" value="Cna protein B-type domain"/>
    <property type="match status" value="1"/>
</dbReference>
<reference evidence="6 7" key="1">
    <citation type="submission" date="2017-04" db="EMBL/GenBank/DDBJ databases">
        <title>Comparative genome analysis of Subtercola boreus.</title>
        <authorList>
            <person name="Cho Y.-J."/>
            <person name="Cho A."/>
            <person name="Kim O.-S."/>
            <person name="Lee J.-I."/>
        </authorList>
    </citation>
    <scope>NUCLEOTIDE SEQUENCE [LARGE SCALE GENOMIC DNA]</scope>
    <source>
        <strain evidence="6 7">K300</strain>
    </source>
</reference>
<keyword evidence="7" id="KW-1185">Reference proteome</keyword>
<dbReference type="GO" id="GO:0030246">
    <property type="term" value="F:carbohydrate binding"/>
    <property type="evidence" value="ECO:0007669"/>
    <property type="project" value="InterPro"/>
</dbReference>
<dbReference type="EC" id="3.2.1.1" evidence="2"/>
<dbReference type="Gene3D" id="2.60.40.10">
    <property type="entry name" value="Immunoglobulins"/>
    <property type="match status" value="2"/>
</dbReference>
<comment type="catalytic activity">
    <reaction evidence="1">
        <text>Endohydrolysis of (1-&gt;4)-alpha-D-glucosidic linkages in polysaccharides containing three or more (1-&gt;4)-alpha-linked D-glucose units.</text>
        <dbReference type="EC" id="3.2.1.1"/>
    </reaction>
</comment>
<dbReference type="RefSeq" id="WP_116414654.1">
    <property type="nucleotide sequence ID" value="NZ_NBWZ01000001.1"/>
</dbReference>
<evidence type="ECO:0000256" key="4">
    <source>
        <dbReference type="ARBA" id="ARBA00030238"/>
    </source>
</evidence>
<gene>
    <name evidence="6" type="ORF">B7R54_08485</name>
</gene>